<evidence type="ECO:0000256" key="3">
    <source>
        <dbReference type="ARBA" id="ARBA00022553"/>
    </source>
</evidence>
<organism evidence="9 10">
    <name type="scientific">Tamilnaduibacter salinus</name>
    <dbReference type="NCBI Taxonomy" id="1484056"/>
    <lineage>
        <taxon>Bacteria</taxon>
        <taxon>Pseudomonadati</taxon>
        <taxon>Pseudomonadota</taxon>
        <taxon>Gammaproteobacteria</taxon>
        <taxon>Pseudomonadales</taxon>
        <taxon>Marinobacteraceae</taxon>
        <taxon>Tamilnaduibacter</taxon>
    </lineage>
</organism>
<keyword evidence="4" id="KW-0808">Transferase</keyword>
<sequence length="529" mass="58014">MAILSSLRNKLLVAALIGVLIVEAIMWPLTNAIEHRVQRELLDEGAKIRAELESSLTQAIYLSVGLVSYIQSQNGQLEEDRIKAWLKRMRANSNAIINIGIAPNNRIQFIFPEKGNESALGLYYPDLPTQWPDVRRMIESQKPVLAGPLALIQGGNGLIYRHPIFIDGAYWGLISTVMDSGELLAPLTMEARQEALNIALARRTGDGDGSVERIWGEAIDEDGPQQTMGLELPGATWRLTVQGEPSRDILTFRLGLYAALFIILLMIAALLRHNERERARRDTIRAETDRLKDEFIATVSHELRTPLTNIRGTLGLLEGGAAGELPDKAQELVTMARRNSDHQTQLINELLDIEKIVAGRMPIHLQPCAVQPQITSVVADNQTLADRRQVHLRVSEMDPNACVIADAQRLRQVLTNLLSNAIKFSPAGGEVTISAQREADQWSLSIADQGPGIPEWFQPRLFERFSQADGSSTRDMGGTGLGLAICKGLMTQMNGDIRYDTCSAGTVFTVALAAHTGLADAKPTSGAST</sequence>
<evidence type="ECO:0000313" key="10">
    <source>
        <dbReference type="Proteomes" id="UP000245887"/>
    </source>
</evidence>
<name>A0A2U1CYK6_9GAMM</name>
<evidence type="ECO:0000256" key="1">
    <source>
        <dbReference type="ARBA" id="ARBA00000085"/>
    </source>
</evidence>
<keyword evidence="6" id="KW-0812">Transmembrane</keyword>
<dbReference type="PRINTS" id="PR00344">
    <property type="entry name" value="BCTRLSENSOR"/>
</dbReference>
<protein>
    <recommendedName>
        <fullName evidence="2">histidine kinase</fullName>
        <ecNumber evidence="2">2.7.13.3</ecNumber>
    </recommendedName>
</protein>
<keyword evidence="5" id="KW-0418">Kinase</keyword>
<dbReference type="SMART" id="SM01079">
    <property type="entry name" value="CHASE"/>
    <property type="match status" value="1"/>
</dbReference>
<dbReference type="InterPro" id="IPR006189">
    <property type="entry name" value="CHASE_dom"/>
</dbReference>
<keyword evidence="6" id="KW-1133">Transmembrane helix</keyword>
<dbReference type="InterPro" id="IPR005467">
    <property type="entry name" value="His_kinase_dom"/>
</dbReference>
<dbReference type="RefSeq" id="WP_116918764.1">
    <property type="nucleotide sequence ID" value="NZ_QEKQ01000003.1"/>
</dbReference>
<dbReference type="CDD" id="cd16922">
    <property type="entry name" value="HATPase_EvgS-ArcB-TorS-like"/>
    <property type="match status" value="1"/>
</dbReference>
<evidence type="ECO:0000256" key="4">
    <source>
        <dbReference type="ARBA" id="ARBA00022679"/>
    </source>
</evidence>
<dbReference type="FunFam" id="3.30.565.10:FF:000006">
    <property type="entry name" value="Sensor histidine kinase WalK"/>
    <property type="match status" value="1"/>
</dbReference>
<dbReference type="Proteomes" id="UP000245887">
    <property type="component" value="Unassembled WGS sequence"/>
</dbReference>
<dbReference type="GO" id="GO:0009927">
    <property type="term" value="F:histidine phosphotransfer kinase activity"/>
    <property type="evidence" value="ECO:0007669"/>
    <property type="project" value="TreeGrafter"/>
</dbReference>
<dbReference type="SUPFAM" id="SSF55874">
    <property type="entry name" value="ATPase domain of HSP90 chaperone/DNA topoisomerase II/histidine kinase"/>
    <property type="match status" value="1"/>
</dbReference>
<keyword evidence="3" id="KW-0597">Phosphoprotein</keyword>
<proteinExistence type="predicted"/>
<gene>
    <name evidence="9" type="ORF">C8D92_103246</name>
</gene>
<evidence type="ECO:0000256" key="6">
    <source>
        <dbReference type="SAM" id="Phobius"/>
    </source>
</evidence>
<dbReference type="PANTHER" id="PTHR43047:SF72">
    <property type="entry name" value="OSMOSENSING HISTIDINE PROTEIN KINASE SLN1"/>
    <property type="match status" value="1"/>
</dbReference>
<dbReference type="EC" id="2.7.13.3" evidence="2"/>
<keyword evidence="6" id="KW-0472">Membrane</keyword>
<dbReference type="PROSITE" id="PS50839">
    <property type="entry name" value="CHASE"/>
    <property type="match status" value="1"/>
</dbReference>
<reference evidence="9 10" key="1">
    <citation type="submission" date="2018-04" db="EMBL/GenBank/DDBJ databases">
        <title>Genomic Encyclopedia of Type Strains, Phase IV (KMG-IV): sequencing the most valuable type-strain genomes for metagenomic binning, comparative biology and taxonomic classification.</title>
        <authorList>
            <person name="Goeker M."/>
        </authorList>
    </citation>
    <scope>NUCLEOTIDE SEQUENCE [LARGE SCALE GENOMIC DNA]</scope>
    <source>
        <strain evidence="9 10">DSM 28688</strain>
    </source>
</reference>
<dbReference type="AlphaFoldDB" id="A0A2U1CYK6"/>
<dbReference type="OrthoDB" id="9804645at2"/>
<dbReference type="InterPro" id="IPR036097">
    <property type="entry name" value="HisK_dim/P_sf"/>
</dbReference>
<dbReference type="GO" id="GO:0000155">
    <property type="term" value="F:phosphorelay sensor kinase activity"/>
    <property type="evidence" value="ECO:0007669"/>
    <property type="project" value="InterPro"/>
</dbReference>
<dbReference type="Pfam" id="PF02518">
    <property type="entry name" value="HATPase_c"/>
    <property type="match status" value="1"/>
</dbReference>
<dbReference type="SMART" id="SM00388">
    <property type="entry name" value="HisKA"/>
    <property type="match status" value="1"/>
</dbReference>
<dbReference type="InterPro" id="IPR036890">
    <property type="entry name" value="HATPase_C_sf"/>
</dbReference>
<evidence type="ECO:0000256" key="5">
    <source>
        <dbReference type="ARBA" id="ARBA00022777"/>
    </source>
</evidence>
<evidence type="ECO:0000313" key="9">
    <source>
        <dbReference type="EMBL" id="PVY77559.1"/>
    </source>
</evidence>
<dbReference type="InterPro" id="IPR003661">
    <property type="entry name" value="HisK_dim/P_dom"/>
</dbReference>
<dbReference type="SMART" id="SM00387">
    <property type="entry name" value="HATPase_c"/>
    <property type="match status" value="1"/>
</dbReference>
<comment type="caution">
    <text evidence="9">The sequence shown here is derived from an EMBL/GenBank/DDBJ whole genome shotgun (WGS) entry which is preliminary data.</text>
</comment>
<dbReference type="Pfam" id="PF03924">
    <property type="entry name" value="CHASE"/>
    <property type="match status" value="1"/>
</dbReference>
<comment type="catalytic activity">
    <reaction evidence="1">
        <text>ATP + protein L-histidine = ADP + protein N-phospho-L-histidine.</text>
        <dbReference type="EC" id="2.7.13.3"/>
    </reaction>
</comment>
<feature type="domain" description="Histidine kinase" evidence="7">
    <location>
        <begin position="298"/>
        <end position="516"/>
    </location>
</feature>
<dbReference type="Pfam" id="PF00512">
    <property type="entry name" value="HisKA"/>
    <property type="match status" value="1"/>
</dbReference>
<accession>A0A2U1CYK6</accession>
<dbReference type="PANTHER" id="PTHR43047">
    <property type="entry name" value="TWO-COMPONENT HISTIDINE PROTEIN KINASE"/>
    <property type="match status" value="1"/>
</dbReference>
<dbReference type="CDD" id="cd00082">
    <property type="entry name" value="HisKA"/>
    <property type="match status" value="1"/>
</dbReference>
<evidence type="ECO:0000256" key="2">
    <source>
        <dbReference type="ARBA" id="ARBA00012438"/>
    </source>
</evidence>
<feature type="domain" description="CHASE" evidence="8">
    <location>
        <begin position="107"/>
        <end position="240"/>
    </location>
</feature>
<dbReference type="EMBL" id="QEKQ01000003">
    <property type="protein sequence ID" value="PVY77559.1"/>
    <property type="molecule type" value="Genomic_DNA"/>
</dbReference>
<dbReference type="SUPFAM" id="SSF47384">
    <property type="entry name" value="Homodimeric domain of signal transducing histidine kinase"/>
    <property type="match status" value="1"/>
</dbReference>
<feature type="transmembrane region" description="Helical" evidence="6">
    <location>
        <begin position="254"/>
        <end position="271"/>
    </location>
</feature>
<evidence type="ECO:0000259" key="8">
    <source>
        <dbReference type="PROSITE" id="PS50839"/>
    </source>
</evidence>
<dbReference type="Gene3D" id="1.10.287.130">
    <property type="match status" value="1"/>
</dbReference>
<evidence type="ECO:0000259" key="7">
    <source>
        <dbReference type="PROSITE" id="PS50109"/>
    </source>
</evidence>
<dbReference type="GO" id="GO:0005886">
    <property type="term" value="C:plasma membrane"/>
    <property type="evidence" value="ECO:0007669"/>
    <property type="project" value="UniProtKB-ARBA"/>
</dbReference>
<dbReference type="Gene3D" id="3.30.565.10">
    <property type="entry name" value="Histidine kinase-like ATPase, C-terminal domain"/>
    <property type="match status" value="1"/>
</dbReference>
<dbReference type="PROSITE" id="PS50109">
    <property type="entry name" value="HIS_KIN"/>
    <property type="match status" value="1"/>
</dbReference>
<dbReference type="InterPro" id="IPR004358">
    <property type="entry name" value="Sig_transdc_His_kin-like_C"/>
</dbReference>
<dbReference type="InterPro" id="IPR003594">
    <property type="entry name" value="HATPase_dom"/>
</dbReference>